<feature type="chain" id="PRO_5045973050" evidence="1">
    <location>
        <begin position="32"/>
        <end position="510"/>
    </location>
</feature>
<evidence type="ECO:0000259" key="2">
    <source>
        <dbReference type="Pfam" id="PF02225"/>
    </source>
</evidence>
<proteinExistence type="predicted"/>
<dbReference type="PANTHER" id="PTHR12147:SF26">
    <property type="entry name" value="PEPTIDASE M28 DOMAIN-CONTAINING PROTEIN"/>
    <property type="match status" value="1"/>
</dbReference>
<dbReference type="Proteomes" id="UP000595197">
    <property type="component" value="Chromosome"/>
</dbReference>
<dbReference type="InterPro" id="IPR007484">
    <property type="entry name" value="Peptidase_M28"/>
</dbReference>
<dbReference type="Pfam" id="PF04389">
    <property type="entry name" value="Peptidase_M28"/>
    <property type="match status" value="1"/>
</dbReference>
<dbReference type="SUPFAM" id="SSF53187">
    <property type="entry name" value="Zn-dependent exopeptidases"/>
    <property type="match status" value="1"/>
</dbReference>
<dbReference type="Gene3D" id="3.40.630.10">
    <property type="entry name" value="Zn peptidases"/>
    <property type="match status" value="1"/>
</dbReference>
<dbReference type="EMBL" id="CP067420">
    <property type="protein sequence ID" value="QQP89541.1"/>
    <property type="molecule type" value="Genomic_DNA"/>
</dbReference>
<dbReference type="InterPro" id="IPR046450">
    <property type="entry name" value="PA_dom_sf"/>
</dbReference>
<keyword evidence="1" id="KW-0732">Signal</keyword>
<keyword evidence="5" id="KW-1185">Reference proteome</keyword>
<evidence type="ECO:0000313" key="5">
    <source>
        <dbReference type="Proteomes" id="UP000595197"/>
    </source>
</evidence>
<protein>
    <submittedName>
        <fullName evidence="4">M20/M25/M40 family metallo-hydrolase</fullName>
    </submittedName>
</protein>
<name>A0ABX7B5B9_9PROT</name>
<dbReference type="RefSeq" id="WP_201075871.1">
    <property type="nucleotide sequence ID" value="NZ_CP067420.1"/>
</dbReference>
<evidence type="ECO:0000259" key="3">
    <source>
        <dbReference type="Pfam" id="PF04389"/>
    </source>
</evidence>
<dbReference type="InterPro" id="IPR045175">
    <property type="entry name" value="M28_fam"/>
</dbReference>
<reference evidence="4" key="1">
    <citation type="submission" date="2021-02" db="EMBL/GenBank/DDBJ databases">
        <title>Skermanella TT6 skin isolate.</title>
        <authorList>
            <person name="Lee K."/>
            <person name="Ganzorig M."/>
        </authorList>
    </citation>
    <scope>NUCLEOTIDE SEQUENCE</scope>
    <source>
        <strain evidence="4">TT6</strain>
    </source>
</reference>
<feature type="domain" description="Peptidase M28" evidence="3">
    <location>
        <begin position="284"/>
        <end position="500"/>
    </location>
</feature>
<dbReference type="SUPFAM" id="SSF52025">
    <property type="entry name" value="PA domain"/>
    <property type="match status" value="1"/>
</dbReference>
<gene>
    <name evidence="4" type="ORF">IGS68_26835</name>
</gene>
<dbReference type="InterPro" id="IPR003137">
    <property type="entry name" value="PA_domain"/>
</dbReference>
<evidence type="ECO:0000256" key="1">
    <source>
        <dbReference type="SAM" id="SignalP"/>
    </source>
</evidence>
<feature type="domain" description="PA" evidence="2">
    <location>
        <begin position="174"/>
        <end position="256"/>
    </location>
</feature>
<feature type="signal peptide" evidence="1">
    <location>
        <begin position="1"/>
        <end position="31"/>
    </location>
</feature>
<evidence type="ECO:0000313" key="4">
    <source>
        <dbReference type="EMBL" id="QQP89541.1"/>
    </source>
</evidence>
<organism evidence="4 5">
    <name type="scientific">Skermanella cutis</name>
    <dbReference type="NCBI Taxonomy" id="2775420"/>
    <lineage>
        <taxon>Bacteria</taxon>
        <taxon>Pseudomonadati</taxon>
        <taxon>Pseudomonadota</taxon>
        <taxon>Alphaproteobacteria</taxon>
        <taxon>Rhodospirillales</taxon>
        <taxon>Azospirillaceae</taxon>
        <taxon>Skermanella</taxon>
    </lineage>
</organism>
<dbReference type="PANTHER" id="PTHR12147">
    <property type="entry name" value="METALLOPEPTIDASE M28 FAMILY MEMBER"/>
    <property type="match status" value="1"/>
</dbReference>
<sequence>MMIGSLRRCWPRSLRMPARTALFAFTTTLLALPLAGLTAAAEGLKPDAVAGTDGPSTVKSQSSAALQGGLTASAALRTAVTPDHMLRHLAALQAIADENGGNRAAGTAGHEASVDYVAGQLREAGYQVRFETVEIPIVQETQPPRLTASKESGLDLRDFQLHTLPYSAAGSVEAPLRPAGDGCDRGDFARLSSGSVALVQRGSCSVWRKVRNAAAAGAGAVIVYDQRSDRMTRAVTQRVGEMTAIPGVRLDHATGSVLAEALRRGPITVQLNVETRAFSYRSRNVIADTAGGDPGSVVLIGAHLDSVPEGPGINDNGTGVAAILEVARQLSQLDIKTANRLRFALWTDEENEMLGSHHHAASLSPAELKRIMAVLNFDTLGSSNYGRFVYDGDGSASEKAAPPGSERIERIFRTYFAAVGLTVAEKPLEDASDHLSFVEHGVPVGGLLAGDGETKSTREAGMFGGSAGAPYDSCYHEACDTLDAVNRTALDELADAAAHAIIMLGDAARD</sequence>
<accession>A0ABX7B5B9</accession>
<dbReference type="Pfam" id="PF02225">
    <property type="entry name" value="PA"/>
    <property type="match status" value="1"/>
</dbReference>
<dbReference type="Gene3D" id="3.50.30.30">
    <property type="match status" value="1"/>
</dbReference>